<dbReference type="InterPro" id="IPR029016">
    <property type="entry name" value="GAF-like_dom_sf"/>
</dbReference>
<accession>A0A5K3EWI6</accession>
<organism evidence="1">
    <name type="scientific">Mesocestoides corti</name>
    <name type="common">Flatworm</name>
    <dbReference type="NCBI Taxonomy" id="53468"/>
    <lineage>
        <taxon>Eukaryota</taxon>
        <taxon>Metazoa</taxon>
        <taxon>Spiralia</taxon>
        <taxon>Lophotrochozoa</taxon>
        <taxon>Platyhelminthes</taxon>
        <taxon>Cestoda</taxon>
        <taxon>Eucestoda</taxon>
        <taxon>Cyclophyllidea</taxon>
        <taxon>Mesocestoididae</taxon>
        <taxon>Mesocestoides</taxon>
    </lineage>
</organism>
<dbReference type="AlphaFoldDB" id="A0A5K3EWI6"/>
<dbReference type="Gene3D" id="3.30.450.40">
    <property type="match status" value="1"/>
</dbReference>
<dbReference type="SUPFAM" id="SSF55781">
    <property type="entry name" value="GAF domain-like"/>
    <property type="match status" value="1"/>
</dbReference>
<evidence type="ECO:0000313" key="1">
    <source>
        <dbReference type="WBParaSite" id="MCU_003154-RA"/>
    </source>
</evidence>
<proteinExistence type="predicted"/>
<dbReference type="WBParaSite" id="MCU_003154-RA">
    <property type="protein sequence ID" value="MCU_003154-RA"/>
    <property type="gene ID" value="MCU_003154"/>
</dbReference>
<name>A0A5K3EWI6_MESCO</name>
<protein>
    <submittedName>
        <fullName evidence="1">GAF domain-containing protein</fullName>
    </submittedName>
</protein>
<reference evidence="1" key="1">
    <citation type="submission" date="2019-11" db="UniProtKB">
        <authorList>
            <consortium name="WormBaseParasite"/>
        </authorList>
    </citation>
    <scope>IDENTIFICATION</scope>
</reference>
<sequence length="81" mass="9290">MVTIPIKVGNEVVAVLQLLNKVTGDFNDNDMENMKDFSLFCGLALHISKMYEKMFRSEQKCRITMEIMLHHNLASEADVLE</sequence>